<dbReference type="OrthoDB" id="1495896at2"/>
<keyword evidence="1" id="KW-0812">Transmembrane</keyword>
<gene>
    <name evidence="2" type="ORF">C8D95_10649</name>
</gene>
<dbReference type="EMBL" id="QGGV01000006">
    <property type="protein sequence ID" value="PWK55654.1"/>
    <property type="molecule type" value="Genomic_DNA"/>
</dbReference>
<proteinExistence type="predicted"/>
<keyword evidence="1" id="KW-0472">Membrane</keyword>
<evidence type="ECO:0000313" key="3">
    <source>
        <dbReference type="Proteomes" id="UP000245390"/>
    </source>
</evidence>
<dbReference type="InterPro" id="IPR008620">
    <property type="entry name" value="FixH"/>
</dbReference>
<comment type="caution">
    <text evidence="2">The sequence shown here is derived from an EMBL/GenBank/DDBJ whole genome shotgun (WGS) entry which is preliminary data.</text>
</comment>
<sequence length="151" mass="16337">MVQEITGRHVAAMFGAAFSVIIGVNVLLATKAISTFPGLEVKNSYVASQTFDADRASQEALGWTVDARIEDGRLRLAFADRIRAIEPIITKALLGRATHVNEDRTPDFRFDGTAFVAGVPDLGPGKWTLRLEAVATDGTVFRKLLHLEVAG</sequence>
<accession>A0A316G3Z0</accession>
<keyword evidence="3" id="KW-1185">Reference proteome</keyword>
<dbReference type="Pfam" id="PF05751">
    <property type="entry name" value="FixH"/>
    <property type="match status" value="1"/>
</dbReference>
<name>A0A316G3Z0_9RHOB</name>
<evidence type="ECO:0000256" key="1">
    <source>
        <dbReference type="SAM" id="Phobius"/>
    </source>
</evidence>
<keyword evidence="1" id="KW-1133">Transmembrane helix</keyword>
<dbReference type="KEGG" id="salo:EF888_16680"/>
<reference evidence="2 3" key="1">
    <citation type="submission" date="2018-05" db="EMBL/GenBank/DDBJ databases">
        <title>Genomic Encyclopedia of Type Strains, Phase IV (KMG-IV): sequencing the most valuable type-strain genomes for metagenomic binning, comparative biology and taxonomic classification.</title>
        <authorList>
            <person name="Goeker M."/>
        </authorList>
    </citation>
    <scope>NUCLEOTIDE SEQUENCE [LARGE SCALE GENOMIC DNA]</scope>
    <source>
        <strain evidence="2 3">DSM 103371</strain>
    </source>
</reference>
<organism evidence="2 3">
    <name type="scientific">Silicimonas algicola</name>
    <dbReference type="NCBI Taxonomy" id="1826607"/>
    <lineage>
        <taxon>Bacteria</taxon>
        <taxon>Pseudomonadati</taxon>
        <taxon>Pseudomonadota</taxon>
        <taxon>Alphaproteobacteria</taxon>
        <taxon>Rhodobacterales</taxon>
        <taxon>Paracoccaceae</taxon>
    </lineage>
</organism>
<dbReference type="AlphaFoldDB" id="A0A316G3Z0"/>
<feature type="transmembrane region" description="Helical" evidence="1">
    <location>
        <begin position="12"/>
        <end position="30"/>
    </location>
</feature>
<dbReference type="RefSeq" id="WP_109759743.1">
    <property type="nucleotide sequence ID" value="NZ_CP034588.1"/>
</dbReference>
<dbReference type="Proteomes" id="UP000245390">
    <property type="component" value="Unassembled WGS sequence"/>
</dbReference>
<protein>
    <submittedName>
        <fullName evidence="2">Nitrogen fixation protein FixH</fullName>
    </submittedName>
</protein>
<evidence type="ECO:0000313" key="2">
    <source>
        <dbReference type="EMBL" id="PWK55654.1"/>
    </source>
</evidence>